<evidence type="ECO:0000313" key="1">
    <source>
        <dbReference type="EMBL" id="PBK77569.1"/>
    </source>
</evidence>
<dbReference type="EMBL" id="KZ293416">
    <property type="protein sequence ID" value="PBK77569.1"/>
    <property type="molecule type" value="Genomic_DNA"/>
</dbReference>
<organism evidence="1 2">
    <name type="scientific">Armillaria solidipes</name>
    <dbReference type="NCBI Taxonomy" id="1076256"/>
    <lineage>
        <taxon>Eukaryota</taxon>
        <taxon>Fungi</taxon>
        <taxon>Dikarya</taxon>
        <taxon>Basidiomycota</taxon>
        <taxon>Agaricomycotina</taxon>
        <taxon>Agaricomycetes</taxon>
        <taxon>Agaricomycetidae</taxon>
        <taxon>Agaricales</taxon>
        <taxon>Marasmiineae</taxon>
        <taxon>Physalacriaceae</taxon>
        <taxon>Armillaria</taxon>
    </lineage>
</organism>
<accession>A0A2H3C3C2</accession>
<dbReference type="AlphaFoldDB" id="A0A2H3C3C2"/>
<protein>
    <submittedName>
        <fullName evidence="1">Uncharacterized protein</fullName>
    </submittedName>
</protein>
<dbReference type="Proteomes" id="UP000218334">
    <property type="component" value="Unassembled WGS sequence"/>
</dbReference>
<sequence length="166" mass="19320">MDGRPISSRRGKHCSRAWLYDHTFCRNGLDDGWLCMWSVVNRILGLVHDSRSARNPTLNLCFTMASRWVRHPSLTLWNMLTIVKVEFRVSAYLGGAGGVFREMVGRRVDDDNDRFERTREGGVVGHFGHLRGRTAVCPQRCRREESKLLRAIRARERSTPMRCWRM</sequence>
<reference evidence="2" key="1">
    <citation type="journal article" date="2017" name="Nat. Ecol. Evol.">
        <title>Genome expansion and lineage-specific genetic innovations in the forest pathogenic fungi Armillaria.</title>
        <authorList>
            <person name="Sipos G."/>
            <person name="Prasanna A.N."/>
            <person name="Walter M.C."/>
            <person name="O'Connor E."/>
            <person name="Balint B."/>
            <person name="Krizsan K."/>
            <person name="Kiss B."/>
            <person name="Hess J."/>
            <person name="Varga T."/>
            <person name="Slot J."/>
            <person name="Riley R."/>
            <person name="Boka B."/>
            <person name="Rigling D."/>
            <person name="Barry K."/>
            <person name="Lee J."/>
            <person name="Mihaltcheva S."/>
            <person name="LaButti K."/>
            <person name="Lipzen A."/>
            <person name="Waldron R."/>
            <person name="Moloney N.M."/>
            <person name="Sperisen C."/>
            <person name="Kredics L."/>
            <person name="Vagvoelgyi C."/>
            <person name="Patrignani A."/>
            <person name="Fitzpatrick D."/>
            <person name="Nagy I."/>
            <person name="Doyle S."/>
            <person name="Anderson J.B."/>
            <person name="Grigoriev I.V."/>
            <person name="Gueldener U."/>
            <person name="Muensterkoetter M."/>
            <person name="Nagy L.G."/>
        </authorList>
    </citation>
    <scope>NUCLEOTIDE SEQUENCE [LARGE SCALE GENOMIC DNA]</scope>
    <source>
        <strain evidence="2">28-4</strain>
    </source>
</reference>
<gene>
    <name evidence="1" type="ORF">ARMSODRAFT_289197</name>
</gene>
<evidence type="ECO:0000313" key="2">
    <source>
        <dbReference type="Proteomes" id="UP000218334"/>
    </source>
</evidence>
<keyword evidence="2" id="KW-1185">Reference proteome</keyword>
<proteinExistence type="predicted"/>
<name>A0A2H3C3C2_9AGAR</name>